<accession>A0A0H5SJW9</accession>
<dbReference type="EMBL" id="CVTD020000018">
    <property type="protein sequence ID" value="CRZ35066.1"/>
    <property type="molecule type" value="Genomic_DNA"/>
</dbReference>
<dbReference type="AlphaFoldDB" id="A0A0H5SJW9"/>
<organism evidence="19 20">
    <name type="scientific">Herbinix hemicellulosilytica</name>
    <dbReference type="NCBI Taxonomy" id="1564487"/>
    <lineage>
        <taxon>Bacteria</taxon>
        <taxon>Bacillati</taxon>
        <taxon>Bacillota</taxon>
        <taxon>Clostridia</taxon>
        <taxon>Lachnospirales</taxon>
        <taxon>Lachnospiraceae</taxon>
        <taxon>Herbinix</taxon>
    </lineage>
</organism>
<evidence type="ECO:0000256" key="17">
    <source>
        <dbReference type="RuleBase" id="RU004517"/>
    </source>
</evidence>
<comment type="catalytic activity">
    <reaction evidence="13 17">
        <text>L-leucine + 2-oxoglutarate = 4-methyl-2-oxopentanoate + L-glutamate</text>
        <dbReference type="Rhea" id="RHEA:18321"/>
        <dbReference type="ChEBI" id="CHEBI:16810"/>
        <dbReference type="ChEBI" id="CHEBI:17865"/>
        <dbReference type="ChEBI" id="CHEBI:29985"/>
        <dbReference type="ChEBI" id="CHEBI:57427"/>
        <dbReference type="EC" id="2.6.1.42"/>
    </reaction>
</comment>
<evidence type="ECO:0000256" key="16">
    <source>
        <dbReference type="RuleBase" id="RU004516"/>
    </source>
</evidence>
<evidence type="ECO:0000313" key="20">
    <source>
        <dbReference type="Proteomes" id="UP000236497"/>
    </source>
</evidence>
<feature type="modified residue" description="N6-(pyridoxal phosphate)lysine" evidence="14">
    <location>
        <position position="196"/>
    </location>
</feature>
<comment type="catalytic activity">
    <reaction evidence="12 17">
        <text>L-isoleucine + 2-oxoglutarate = (S)-3-methyl-2-oxopentanoate + L-glutamate</text>
        <dbReference type="Rhea" id="RHEA:24801"/>
        <dbReference type="ChEBI" id="CHEBI:16810"/>
        <dbReference type="ChEBI" id="CHEBI:29985"/>
        <dbReference type="ChEBI" id="CHEBI:35146"/>
        <dbReference type="ChEBI" id="CHEBI:58045"/>
        <dbReference type="EC" id="2.6.1.42"/>
    </reaction>
</comment>
<comment type="catalytic activity">
    <reaction evidence="11 17">
        <text>L-valine + 2-oxoglutarate = 3-methyl-2-oxobutanoate + L-glutamate</text>
        <dbReference type="Rhea" id="RHEA:24813"/>
        <dbReference type="ChEBI" id="CHEBI:11851"/>
        <dbReference type="ChEBI" id="CHEBI:16810"/>
        <dbReference type="ChEBI" id="CHEBI:29985"/>
        <dbReference type="ChEBI" id="CHEBI:57762"/>
        <dbReference type="EC" id="2.6.1.42"/>
    </reaction>
</comment>
<keyword evidence="6 17" id="KW-0032">Aminotransferase</keyword>
<protein>
    <recommendedName>
        <fullName evidence="17">Branched-chain-amino-acid aminotransferase</fullName>
        <ecNumber evidence="17">2.6.1.42</ecNumber>
    </recommendedName>
</protein>
<dbReference type="Gene3D" id="3.20.10.10">
    <property type="entry name" value="D-amino Acid Aminotransferase, subunit A, domain 2"/>
    <property type="match status" value="1"/>
</dbReference>
<comment type="cofactor">
    <cofactor evidence="1 16">
        <name>pyridoxal 5'-phosphate</name>
        <dbReference type="ChEBI" id="CHEBI:597326"/>
    </cofactor>
</comment>
<evidence type="ECO:0000256" key="12">
    <source>
        <dbReference type="ARBA" id="ARBA00048798"/>
    </source>
</evidence>
<dbReference type="GO" id="GO:0052655">
    <property type="term" value="F:L-valine-2-oxoglutarate transaminase activity"/>
    <property type="evidence" value="ECO:0007669"/>
    <property type="project" value="RHEA"/>
</dbReference>
<dbReference type="EC" id="2.6.1.42" evidence="17"/>
<dbReference type="NCBIfam" id="NF009897">
    <property type="entry name" value="PRK13357.1"/>
    <property type="match status" value="1"/>
</dbReference>
<comment type="similarity">
    <text evidence="5 15">Belongs to the class-IV pyridoxal-phosphate-dependent aminotransferase family.</text>
</comment>
<evidence type="ECO:0000256" key="4">
    <source>
        <dbReference type="ARBA" id="ARBA00005072"/>
    </source>
</evidence>
<comment type="pathway">
    <text evidence="4 18">Amino-acid biosynthesis; L-leucine biosynthesis; L-leucine from 3-methyl-2-oxobutanoate: step 4/4.</text>
</comment>
<dbReference type="InterPro" id="IPR005786">
    <property type="entry name" value="B_amino_transII"/>
</dbReference>
<dbReference type="GO" id="GO:0052654">
    <property type="term" value="F:L-leucine-2-oxoglutarate transaminase activity"/>
    <property type="evidence" value="ECO:0007669"/>
    <property type="project" value="RHEA"/>
</dbReference>
<evidence type="ECO:0000256" key="11">
    <source>
        <dbReference type="ARBA" id="ARBA00048212"/>
    </source>
</evidence>
<dbReference type="Pfam" id="PF01063">
    <property type="entry name" value="Aminotran_4"/>
    <property type="match status" value="1"/>
</dbReference>
<dbReference type="InterPro" id="IPR033939">
    <property type="entry name" value="BCAT_family"/>
</dbReference>
<dbReference type="PANTHER" id="PTHR11825">
    <property type="entry name" value="SUBGROUP IIII AMINOTRANSFERASE"/>
    <property type="match status" value="1"/>
</dbReference>
<dbReference type="InterPro" id="IPR018300">
    <property type="entry name" value="Aminotrans_IV_CS"/>
</dbReference>
<evidence type="ECO:0000256" key="1">
    <source>
        <dbReference type="ARBA" id="ARBA00001933"/>
    </source>
</evidence>
<proteinExistence type="inferred from homology"/>
<reference evidence="19 20" key="1">
    <citation type="submission" date="2015-06" db="EMBL/GenBank/DDBJ databases">
        <authorList>
            <person name="Wibberg Daniel"/>
        </authorList>
    </citation>
    <scope>NUCLEOTIDE SEQUENCE [LARGE SCALE GENOMIC DNA]</scope>
    <source>
        <strain evidence="19 20">T3/55T</strain>
    </source>
</reference>
<gene>
    <name evidence="19" type="primary">ilvK</name>
    <name evidence="19" type="ORF">HHT355_1866</name>
</gene>
<dbReference type="InterPro" id="IPR043132">
    <property type="entry name" value="BCAT-like_C"/>
</dbReference>
<evidence type="ECO:0000256" key="14">
    <source>
        <dbReference type="PIRSR" id="PIRSR006468-1"/>
    </source>
</evidence>
<keyword evidence="10 17" id="KW-0100">Branched-chain amino acid biosynthesis</keyword>
<dbReference type="NCBIfam" id="TIGR01123">
    <property type="entry name" value="ilvE_II"/>
    <property type="match status" value="1"/>
</dbReference>
<dbReference type="GO" id="GO:0009097">
    <property type="term" value="P:isoleucine biosynthetic process"/>
    <property type="evidence" value="ECO:0007669"/>
    <property type="project" value="UniProtKB-UniPathway"/>
</dbReference>
<evidence type="ECO:0000256" key="3">
    <source>
        <dbReference type="ARBA" id="ARBA00004931"/>
    </source>
</evidence>
<sequence length="356" mass="40189">MLDIKITKTTAPKKLPDKDDPLTFGTIFTDHMFMMDYKEGIGWYDARIIPYQPISLEPSAMVFHYGQEMFEGLKAYKAKDGRILLFRPDMNAKRTNRSCRRLCIPEIPEEDFIQAIKELVKIDSAWVPTREGTSLYIRPFIIATDPFLGVRPSKTYKFIIILSPVGAYYPEGINPVKIWIEDDYVRAVKGGIGEAKAGGNYVASLKAQIKAHDEGYSQVLWLDGVHRKYVEEVGSMNIFFKIDGVVVTPELSGSILPGVTRDSVITLCKSWGYKVEERLISIDEIYEAYQKGKLEEVFGTGTAAVISPVGQLRWKDHIMRIGDGNTGPLSRKLYDSLTGIQLGKLKDIFNWTVVVE</sequence>
<evidence type="ECO:0000256" key="5">
    <source>
        <dbReference type="ARBA" id="ARBA00009320"/>
    </source>
</evidence>
<dbReference type="CDD" id="cd01557">
    <property type="entry name" value="BCAT_beta_family"/>
    <property type="match status" value="1"/>
</dbReference>
<evidence type="ECO:0000256" key="8">
    <source>
        <dbReference type="ARBA" id="ARBA00022679"/>
    </source>
</evidence>
<dbReference type="Gene3D" id="3.30.470.10">
    <property type="match status" value="1"/>
</dbReference>
<dbReference type="GO" id="GO:0052656">
    <property type="term" value="F:L-isoleucine-2-oxoglutarate transaminase activity"/>
    <property type="evidence" value="ECO:0007669"/>
    <property type="project" value="RHEA"/>
</dbReference>
<keyword evidence="8 17" id="KW-0808">Transferase</keyword>
<dbReference type="InterPro" id="IPR043131">
    <property type="entry name" value="BCAT-like_N"/>
</dbReference>
<dbReference type="UniPathway" id="UPA00049">
    <property type="reaction ID" value="UER00062"/>
</dbReference>
<comment type="pathway">
    <text evidence="2 18">Amino-acid biosynthesis; L-isoleucine biosynthesis; L-isoleucine from 2-oxobutanoate: step 4/4.</text>
</comment>
<dbReference type="OrthoDB" id="9804984at2"/>
<dbReference type="GO" id="GO:0009099">
    <property type="term" value="P:L-valine biosynthetic process"/>
    <property type="evidence" value="ECO:0007669"/>
    <property type="project" value="UniProtKB-UniPathway"/>
</dbReference>
<evidence type="ECO:0000313" key="19">
    <source>
        <dbReference type="EMBL" id="CRZ35066.1"/>
    </source>
</evidence>
<dbReference type="Proteomes" id="UP000236497">
    <property type="component" value="Unassembled WGS sequence"/>
</dbReference>
<dbReference type="GO" id="GO:0009098">
    <property type="term" value="P:L-leucine biosynthetic process"/>
    <property type="evidence" value="ECO:0007669"/>
    <property type="project" value="UniProtKB-UniPathway"/>
</dbReference>
<keyword evidence="7 17" id="KW-0028">Amino-acid biosynthesis</keyword>
<evidence type="ECO:0000256" key="2">
    <source>
        <dbReference type="ARBA" id="ARBA00004824"/>
    </source>
</evidence>
<dbReference type="UniPathway" id="UPA00047">
    <property type="reaction ID" value="UER00058"/>
</dbReference>
<name>A0A0H5SJW9_HERHM</name>
<evidence type="ECO:0000256" key="13">
    <source>
        <dbReference type="ARBA" id="ARBA00049229"/>
    </source>
</evidence>
<dbReference type="RefSeq" id="WP_103203165.1">
    <property type="nucleotide sequence ID" value="NZ_CVTD020000018.1"/>
</dbReference>
<dbReference type="InterPro" id="IPR036038">
    <property type="entry name" value="Aminotransferase-like"/>
</dbReference>
<dbReference type="PANTHER" id="PTHR11825:SF44">
    <property type="entry name" value="BRANCHED-CHAIN-AMINO-ACID AMINOTRANSFERASE"/>
    <property type="match status" value="1"/>
</dbReference>
<evidence type="ECO:0000256" key="7">
    <source>
        <dbReference type="ARBA" id="ARBA00022605"/>
    </source>
</evidence>
<evidence type="ECO:0000256" key="6">
    <source>
        <dbReference type="ARBA" id="ARBA00022576"/>
    </source>
</evidence>
<dbReference type="InterPro" id="IPR001544">
    <property type="entry name" value="Aminotrans_IV"/>
</dbReference>
<evidence type="ECO:0000256" key="10">
    <source>
        <dbReference type="ARBA" id="ARBA00023304"/>
    </source>
</evidence>
<evidence type="ECO:0000256" key="18">
    <source>
        <dbReference type="RuleBase" id="RU004519"/>
    </source>
</evidence>
<dbReference type="PIRSF" id="PIRSF006468">
    <property type="entry name" value="BCAT1"/>
    <property type="match status" value="1"/>
</dbReference>
<evidence type="ECO:0000256" key="15">
    <source>
        <dbReference type="RuleBase" id="RU004106"/>
    </source>
</evidence>
<keyword evidence="9 16" id="KW-0663">Pyridoxal phosphate</keyword>
<evidence type="ECO:0000256" key="9">
    <source>
        <dbReference type="ARBA" id="ARBA00022898"/>
    </source>
</evidence>
<dbReference type="PROSITE" id="PS00770">
    <property type="entry name" value="AA_TRANSFER_CLASS_4"/>
    <property type="match status" value="1"/>
</dbReference>
<dbReference type="SUPFAM" id="SSF56752">
    <property type="entry name" value="D-aminoacid aminotransferase-like PLP-dependent enzymes"/>
    <property type="match status" value="1"/>
</dbReference>
<dbReference type="UniPathway" id="UPA00048">
    <property type="reaction ID" value="UER00073"/>
</dbReference>
<comment type="pathway">
    <text evidence="3 18">Amino-acid biosynthesis; L-valine biosynthesis; L-valine from pyruvate: step 4/4.</text>
</comment>
<keyword evidence="20" id="KW-1185">Reference proteome</keyword>